<comment type="caution">
    <text evidence="1">The sequence shown here is derived from an EMBL/GenBank/DDBJ whole genome shotgun (WGS) entry which is preliminary data.</text>
</comment>
<organism evidence="1 2">
    <name type="scientific">Zalaria obscura</name>
    <dbReference type="NCBI Taxonomy" id="2024903"/>
    <lineage>
        <taxon>Eukaryota</taxon>
        <taxon>Fungi</taxon>
        <taxon>Dikarya</taxon>
        <taxon>Ascomycota</taxon>
        <taxon>Pezizomycotina</taxon>
        <taxon>Dothideomycetes</taxon>
        <taxon>Dothideomycetidae</taxon>
        <taxon>Dothideales</taxon>
        <taxon>Zalariaceae</taxon>
        <taxon>Zalaria</taxon>
    </lineage>
</organism>
<keyword evidence="2" id="KW-1185">Reference proteome</keyword>
<accession>A0ACC3SEW2</accession>
<evidence type="ECO:0000313" key="2">
    <source>
        <dbReference type="Proteomes" id="UP001320706"/>
    </source>
</evidence>
<gene>
    <name evidence="1" type="ORF">M8818_003530</name>
</gene>
<sequence>MLTQCWTFEGFCALFVVFHKWKEQRPSGSVGASKSGGRVQGRGGAGYIIRQVPCLSTDIAPLCLLAMAPKHSAQLLRHLRTKGLPIPSNRSNLHQKLPQARELSTSTRLQTDGVFRALTENRVQTPWIEALRNKQREGHDPTQASGKPETPKDRDLSPKKMSDSYHSVILPLGKDPWLLDTYLNSSGHIRLGTIFMDLDALSGVVAYKHTGDGVTTVTAACDRIMINRPLKEICDLEYSGKVTYATGRSSMEVSLQVAKAPKEDEKVKPEDVLLTCQFTMVSLDPGTKKPVSIAPIVPETEEEKALFAQGEKNSQHRKDLKSRSLLKETPNDEESDLIHAMWQRQLRYHDPNDPMRKPSNVHFMEATCLSSAAIMQPQYRNRHHFMIFGGFLLKQTFELAFCAAASFAHARPTFVSLDPSTFQNPVPVGSVLYQTATVVYTDPPLVNGSDGEDTMEKTSRPDGKKYTRVQVRVDTKVRDVEHGVARPTGQFNYTFTVEKDIHVLPRSYTEFMMYVDARRRASRMKESLVEGESDTGEKERVTE</sequence>
<dbReference type="EMBL" id="JAMKPW020000015">
    <property type="protein sequence ID" value="KAK8210361.1"/>
    <property type="molecule type" value="Genomic_DNA"/>
</dbReference>
<proteinExistence type="predicted"/>
<reference evidence="1" key="1">
    <citation type="submission" date="2024-02" db="EMBL/GenBank/DDBJ databases">
        <title>Metagenome Assembled Genome of Zalaria obscura JY119.</title>
        <authorList>
            <person name="Vighnesh L."/>
            <person name="Jagadeeshwari U."/>
            <person name="Venkata Ramana C."/>
            <person name="Sasikala C."/>
        </authorList>
    </citation>
    <scope>NUCLEOTIDE SEQUENCE</scope>
    <source>
        <strain evidence="1">JY119</strain>
    </source>
</reference>
<name>A0ACC3SEW2_9PEZI</name>
<protein>
    <submittedName>
        <fullName evidence="1">Uncharacterized protein</fullName>
    </submittedName>
</protein>
<dbReference type="Proteomes" id="UP001320706">
    <property type="component" value="Unassembled WGS sequence"/>
</dbReference>
<evidence type="ECO:0000313" key="1">
    <source>
        <dbReference type="EMBL" id="KAK8210361.1"/>
    </source>
</evidence>